<accession>A0ABX1AEN4</accession>
<organism evidence="2 3">
    <name type="scientific">Streptomyces composti</name>
    <dbReference type="NCBI Taxonomy" id="2720025"/>
    <lineage>
        <taxon>Bacteria</taxon>
        <taxon>Bacillati</taxon>
        <taxon>Actinomycetota</taxon>
        <taxon>Actinomycetes</taxon>
        <taxon>Kitasatosporales</taxon>
        <taxon>Streptomycetaceae</taxon>
        <taxon>Streptomyces</taxon>
    </lineage>
</organism>
<evidence type="ECO:0000313" key="3">
    <source>
        <dbReference type="Proteomes" id="UP000730591"/>
    </source>
</evidence>
<evidence type="ECO:0000313" key="2">
    <source>
        <dbReference type="EMBL" id="NJP52259.1"/>
    </source>
</evidence>
<dbReference type="Proteomes" id="UP000730591">
    <property type="component" value="Unassembled WGS sequence"/>
</dbReference>
<evidence type="ECO:0000256" key="1">
    <source>
        <dbReference type="SAM" id="MobiDB-lite"/>
    </source>
</evidence>
<gene>
    <name evidence="2" type="ORF">HCJ93_19930</name>
</gene>
<dbReference type="EMBL" id="JAATEM010000024">
    <property type="protein sequence ID" value="NJP52259.1"/>
    <property type="molecule type" value="Genomic_DNA"/>
</dbReference>
<proteinExistence type="predicted"/>
<sequence>MSRSGTDAYDSEEQVPPPVSRANAAARAHGPGRSCRPGQGRLPQAPAAGAEGTLGETGTDCGVGPAWPASGTGTGGRIVIDDFTPATAWPPLLDGEVDRPRLHRLEHPGLNAVELPLAKDLATLVGTRRSGAVTGHAPRGA</sequence>
<dbReference type="RefSeq" id="WP_167997106.1">
    <property type="nucleotide sequence ID" value="NZ_JAATEM010000024.1"/>
</dbReference>
<reference evidence="2 3" key="1">
    <citation type="submission" date="2020-03" db="EMBL/GenBank/DDBJ databases">
        <title>WGS of actinomycetes isolated from Thailand.</title>
        <authorList>
            <person name="Thawai C."/>
        </authorList>
    </citation>
    <scope>NUCLEOTIDE SEQUENCE [LARGE SCALE GENOMIC DNA]</scope>
    <source>
        <strain evidence="2 3">SBST2-5</strain>
    </source>
</reference>
<comment type="caution">
    <text evidence="2">The sequence shown here is derived from an EMBL/GenBank/DDBJ whole genome shotgun (WGS) entry which is preliminary data.</text>
</comment>
<feature type="compositionally biased region" description="Low complexity" evidence="1">
    <location>
        <begin position="45"/>
        <end position="59"/>
    </location>
</feature>
<feature type="region of interest" description="Disordered" evidence="1">
    <location>
        <begin position="1"/>
        <end position="73"/>
    </location>
</feature>
<keyword evidence="3" id="KW-1185">Reference proteome</keyword>
<protein>
    <submittedName>
        <fullName evidence="2">Uncharacterized protein</fullName>
    </submittedName>
</protein>
<name>A0ABX1AEN4_9ACTN</name>